<protein>
    <submittedName>
        <fullName evidence="1">Jg19208 protein</fullName>
    </submittedName>
</protein>
<evidence type="ECO:0000313" key="2">
    <source>
        <dbReference type="Proteomes" id="UP000838756"/>
    </source>
</evidence>
<dbReference type="AlphaFoldDB" id="A0A8S4SPD4"/>
<keyword evidence="2" id="KW-1185">Reference proteome</keyword>
<reference evidence="1" key="1">
    <citation type="submission" date="2022-03" db="EMBL/GenBank/DDBJ databases">
        <authorList>
            <person name="Lindestad O."/>
        </authorList>
    </citation>
    <scope>NUCLEOTIDE SEQUENCE</scope>
</reference>
<gene>
    <name evidence="1" type="primary">jg19208</name>
    <name evidence="1" type="ORF">PAEG_LOCUS27519</name>
</gene>
<name>A0A8S4SPD4_9NEOP</name>
<accession>A0A8S4SPD4</accession>
<proteinExistence type="predicted"/>
<comment type="caution">
    <text evidence="1">The sequence shown here is derived from an EMBL/GenBank/DDBJ whole genome shotgun (WGS) entry which is preliminary data.</text>
</comment>
<dbReference type="Proteomes" id="UP000838756">
    <property type="component" value="Unassembled WGS sequence"/>
</dbReference>
<organism evidence="1 2">
    <name type="scientific">Pararge aegeria aegeria</name>
    <dbReference type="NCBI Taxonomy" id="348720"/>
    <lineage>
        <taxon>Eukaryota</taxon>
        <taxon>Metazoa</taxon>
        <taxon>Ecdysozoa</taxon>
        <taxon>Arthropoda</taxon>
        <taxon>Hexapoda</taxon>
        <taxon>Insecta</taxon>
        <taxon>Pterygota</taxon>
        <taxon>Neoptera</taxon>
        <taxon>Endopterygota</taxon>
        <taxon>Lepidoptera</taxon>
        <taxon>Glossata</taxon>
        <taxon>Ditrysia</taxon>
        <taxon>Papilionoidea</taxon>
        <taxon>Nymphalidae</taxon>
        <taxon>Satyrinae</taxon>
        <taxon>Satyrini</taxon>
        <taxon>Parargina</taxon>
        <taxon>Pararge</taxon>
    </lineage>
</organism>
<sequence length="80" mass="9021">MLFVTRLAAHSTPPSTMLAKLLKKEWDPSILLKKVLHILSIILWPSRVSAIDYIFGKMLSDVLAVDIDAKLVQIQPPKQQ</sequence>
<evidence type="ECO:0000313" key="1">
    <source>
        <dbReference type="EMBL" id="CAH2269252.1"/>
    </source>
</evidence>
<dbReference type="EMBL" id="CAKXAJ010026503">
    <property type="protein sequence ID" value="CAH2269252.1"/>
    <property type="molecule type" value="Genomic_DNA"/>
</dbReference>